<dbReference type="InterPro" id="IPR057135">
    <property type="entry name" value="At4g27190-like_LRR"/>
</dbReference>
<keyword evidence="1" id="KW-0611">Plant defense</keyword>
<dbReference type="SUPFAM" id="SSF52047">
    <property type="entry name" value="RNI-like"/>
    <property type="match status" value="2"/>
</dbReference>
<feature type="domain" description="Disease resistance protein At4g27190-like leucine-rich repeats" evidence="2">
    <location>
        <begin position="856"/>
        <end position="990"/>
    </location>
</feature>
<dbReference type="InterPro" id="IPR050905">
    <property type="entry name" value="Plant_NBS-LRR"/>
</dbReference>
<evidence type="ECO:0000313" key="4">
    <source>
        <dbReference type="Proteomes" id="UP000743370"/>
    </source>
</evidence>
<dbReference type="Pfam" id="PF23247">
    <property type="entry name" value="LRR_RPS2"/>
    <property type="match status" value="5"/>
</dbReference>
<proteinExistence type="predicted"/>
<feature type="domain" description="Disease resistance protein At4g27190-like leucine-rich repeats" evidence="2">
    <location>
        <begin position="425"/>
        <end position="533"/>
    </location>
</feature>
<dbReference type="PANTHER" id="PTHR33463:SF203">
    <property type="entry name" value="AAA+ ATPASE DOMAIN-CONTAINING PROTEIN"/>
    <property type="match status" value="1"/>
</dbReference>
<protein>
    <recommendedName>
        <fullName evidence="2">Disease resistance protein At4g27190-like leucine-rich repeats domain-containing protein</fullName>
    </recommendedName>
</protein>
<dbReference type="PANTHER" id="PTHR33463">
    <property type="entry name" value="NB-ARC DOMAIN-CONTAINING PROTEIN-RELATED"/>
    <property type="match status" value="1"/>
</dbReference>
<dbReference type="Proteomes" id="UP000743370">
    <property type="component" value="Unassembled WGS sequence"/>
</dbReference>
<evidence type="ECO:0000313" key="3">
    <source>
        <dbReference type="EMBL" id="KAG2384209.1"/>
    </source>
</evidence>
<comment type="caution">
    <text evidence="3">The sequence shown here is derived from an EMBL/GenBank/DDBJ whole genome shotgun (WGS) entry which is preliminary data.</text>
</comment>
<dbReference type="InterPro" id="IPR032675">
    <property type="entry name" value="LRR_dom_sf"/>
</dbReference>
<reference evidence="3 4" key="1">
    <citation type="submission" date="2020-05" db="EMBL/GenBank/DDBJ databases">
        <title>Vigna angularis (adzuki bean) Var. LongXiaoDou No. 4 denovo assembly.</title>
        <authorList>
            <person name="Xiang H."/>
        </authorList>
    </citation>
    <scope>NUCLEOTIDE SEQUENCE [LARGE SCALE GENOMIC DNA]</scope>
    <source>
        <tissue evidence="3">Leaf</tissue>
    </source>
</reference>
<evidence type="ECO:0000256" key="1">
    <source>
        <dbReference type="ARBA" id="ARBA00022821"/>
    </source>
</evidence>
<sequence>MEQSKRETCYHSSAISLISKEAKEHPKVLNCPKLKLLQIASKKKGLVPDNFFQCVNKLMVLSLQNVHIHSTALVFEALDNIHTLLLEDCLVSDISIIGKKLKRLEILSFSNSNIKELPEEIGQLSSLRLLDLTECNDLIQISTNVFASLSKLEELYIRIHESSEQLIEDGQLLSSKCVDQIMPIASLFESNCMQLFPKLEKLFLHACSSLDMVFDLQKSQFHGESMAFLFPQLKEIEISWLSKLRHIWGNVPSYIQGFQNVKSIKVKKCDSLGFLLTPNIARALTQLQKMVIHSCHSMEKIVGKEENLNGDDEEKNVETLVFGQLESLTLIDLPNLMSIISDSYEVMWPSLRFVCIDGCPQLVTSSMFTQTVARQENFNGSSSCSTRCDVANGTFKEDSPKFLQCCLGCTPHVFSNLKFKASSTEKVPSVSNTYSKAETVSSIPILEQMQVKGWDSLEVMFLLKQNQLSDASNTNCLVKLILAQTPKSSVEITAFNNLTVLTIDSCHKLRYLFSYSIAKLLVKLQEVKMSNCKVIKQLVQRDGEDSLTLFLPQSSSVKVFENSSSSDHATSSQEACALEWSSLKRISISHCGVLEVVVGEIGEKIDTIIASFAQLQSLTLSHLPNAVSFCLRHCTSESPSIENIHGSGYQNHEATSNEEMRIMRVDPLINGFIFPNLTYLAITSCNKVRNLFSPSTSTSFVRLVELDISGCREIEEIVSAEETQGNVIKIVFHSLQRLKLENLPKLKAFCQSSYGFDFPSLHQVLIKNCHMMQTFSHDPLYTPKLETVTMEIGSITKNMWMGDLNATVPLCKGLVIHHLLTMIKLDNCLLKPWPIVSFTDEYDFQLAFQTSETLGWIKQDTCIQRYFTHEKHLTVESFQRLLKLVPSNVIHIFQNLKELTIKNCGSLVEIFESHGVDAKQMHAMVHYKLEALNLYCLPKLINLWKNYDGVLGFQKLRILNVQHCGNLCNLFPPSIARSLVQLRHLRVHSCHMMEEITTKEDEESEGSNNAMIVFPLLNKLELRYVPNLKCFSSGNFNIDLPSCEEMIIEKCPKMTTFCYGSVTAAKLPHIYKGSYEYVDIMGDLNMTIYHANESLKVAQQTSETISCIEHGQQLQPYLRSDTELVVQGSENLLYCIPSNMLHRFQHLKQLKLHDCGSLVEIFESEEVDGNEDEGGTTTPYNFDLQELHLYDLPKLMHIWKYDGRILSFMNLKKLKIQHCHSLKNVLSPEMAISLSQLQELSVHECELMEEIITRDEKLSEEPNKVKIIFQALQWLTLYRLPSLRCFCSSTYHFELPSCHDITITECPKMEACHGNKGTSELPSVSFNNGLRAGKRSK</sequence>
<dbReference type="EMBL" id="JABFOF010000008">
    <property type="protein sequence ID" value="KAG2384209.1"/>
    <property type="molecule type" value="Genomic_DNA"/>
</dbReference>
<feature type="domain" description="Disease resistance protein At4g27190-like leucine-rich repeats" evidence="2">
    <location>
        <begin position="657"/>
        <end position="774"/>
    </location>
</feature>
<dbReference type="Gene3D" id="3.80.10.10">
    <property type="entry name" value="Ribonuclease Inhibitor"/>
    <property type="match status" value="5"/>
</dbReference>
<dbReference type="SUPFAM" id="SSF52058">
    <property type="entry name" value="L domain-like"/>
    <property type="match status" value="2"/>
</dbReference>
<feature type="domain" description="Disease resistance protein At4g27190-like leucine-rich repeats" evidence="2">
    <location>
        <begin position="178"/>
        <end position="295"/>
    </location>
</feature>
<feature type="domain" description="Disease resistance protein At4g27190-like leucine-rich repeats" evidence="2">
    <location>
        <begin position="1109"/>
        <end position="1246"/>
    </location>
</feature>
<evidence type="ECO:0000259" key="2">
    <source>
        <dbReference type="Pfam" id="PF23247"/>
    </source>
</evidence>
<name>A0A8T0JU47_PHAAN</name>
<gene>
    <name evidence="3" type="ORF">HKW66_Vig0150280</name>
</gene>
<organism evidence="3 4">
    <name type="scientific">Phaseolus angularis</name>
    <name type="common">Azuki bean</name>
    <name type="synonym">Vigna angularis</name>
    <dbReference type="NCBI Taxonomy" id="3914"/>
    <lineage>
        <taxon>Eukaryota</taxon>
        <taxon>Viridiplantae</taxon>
        <taxon>Streptophyta</taxon>
        <taxon>Embryophyta</taxon>
        <taxon>Tracheophyta</taxon>
        <taxon>Spermatophyta</taxon>
        <taxon>Magnoliopsida</taxon>
        <taxon>eudicotyledons</taxon>
        <taxon>Gunneridae</taxon>
        <taxon>Pentapetalae</taxon>
        <taxon>rosids</taxon>
        <taxon>fabids</taxon>
        <taxon>Fabales</taxon>
        <taxon>Fabaceae</taxon>
        <taxon>Papilionoideae</taxon>
        <taxon>50 kb inversion clade</taxon>
        <taxon>NPAAA clade</taxon>
        <taxon>indigoferoid/millettioid clade</taxon>
        <taxon>Phaseoleae</taxon>
        <taxon>Vigna</taxon>
    </lineage>
</organism>
<accession>A0A8T0JU47</accession>